<dbReference type="EMBL" id="JAMKOV010000002">
    <property type="protein sequence ID" value="KAI8042729.1"/>
    <property type="molecule type" value="Genomic_DNA"/>
</dbReference>
<comment type="caution">
    <text evidence="2">The sequence shown here is derived from an EMBL/GenBank/DDBJ whole genome shotgun (WGS) entry which is preliminary data.</text>
</comment>
<name>A0A9P9YT76_9MUSC</name>
<organism evidence="2 3">
    <name type="scientific">Drosophila gunungcola</name>
    <name type="common">fruit fly</name>
    <dbReference type="NCBI Taxonomy" id="103775"/>
    <lineage>
        <taxon>Eukaryota</taxon>
        <taxon>Metazoa</taxon>
        <taxon>Ecdysozoa</taxon>
        <taxon>Arthropoda</taxon>
        <taxon>Hexapoda</taxon>
        <taxon>Insecta</taxon>
        <taxon>Pterygota</taxon>
        <taxon>Neoptera</taxon>
        <taxon>Endopterygota</taxon>
        <taxon>Diptera</taxon>
        <taxon>Brachycera</taxon>
        <taxon>Muscomorpha</taxon>
        <taxon>Ephydroidea</taxon>
        <taxon>Drosophilidae</taxon>
        <taxon>Drosophila</taxon>
        <taxon>Sophophora</taxon>
    </lineage>
</organism>
<protein>
    <submittedName>
        <fullName evidence="2">Uncharacterized protein</fullName>
    </submittedName>
</protein>
<dbReference type="Proteomes" id="UP001059596">
    <property type="component" value="Unassembled WGS sequence"/>
</dbReference>
<gene>
    <name evidence="2" type="ORF">M5D96_004046</name>
</gene>
<feature type="region of interest" description="Disordered" evidence="1">
    <location>
        <begin position="1"/>
        <end position="72"/>
    </location>
</feature>
<keyword evidence="3" id="KW-1185">Reference proteome</keyword>
<dbReference type="AlphaFoldDB" id="A0A9P9YT76"/>
<accession>A0A9P9YT76</accession>
<evidence type="ECO:0000256" key="1">
    <source>
        <dbReference type="SAM" id="MobiDB-lite"/>
    </source>
</evidence>
<feature type="compositionally biased region" description="Basic residues" evidence="1">
    <location>
        <begin position="31"/>
        <end position="50"/>
    </location>
</feature>
<sequence length="149" mass="16368">MAPSAEDVGPHLRRSREAERAEEGAAAGQVPRRHHRHQRRRRRRHRRRPSSQHSQLKCPRLRHASPARDPDMKITLKIAGDGKWIGLMVAKGLNGSPNRGATAPPLRHAHPLPPTFEPLPLGNLISSTLPSSASLTADTFLPNGVARVA</sequence>
<evidence type="ECO:0000313" key="2">
    <source>
        <dbReference type="EMBL" id="KAI8042729.1"/>
    </source>
</evidence>
<proteinExistence type="predicted"/>
<evidence type="ECO:0000313" key="3">
    <source>
        <dbReference type="Proteomes" id="UP001059596"/>
    </source>
</evidence>
<reference evidence="2" key="1">
    <citation type="journal article" date="2023" name="Genome Biol. Evol.">
        <title>Long-read-based Genome Assembly of Drosophila gunungcola Reveals Fewer Chemosensory Genes in Flower-breeding Species.</title>
        <authorList>
            <person name="Negi A."/>
            <person name="Liao B.Y."/>
            <person name="Yeh S.D."/>
        </authorList>
    </citation>
    <scope>NUCLEOTIDE SEQUENCE</scope>
    <source>
        <strain evidence="2">Sukarami</strain>
    </source>
</reference>